<dbReference type="Gene3D" id="1.25.40.10">
    <property type="entry name" value="Tetratricopeptide repeat domain"/>
    <property type="match status" value="6"/>
</dbReference>
<dbReference type="AlphaFoldDB" id="A0AAV3NVK6"/>
<dbReference type="InterPro" id="IPR011990">
    <property type="entry name" value="TPR-like_helical_dom_sf"/>
</dbReference>
<dbReference type="InterPro" id="IPR046848">
    <property type="entry name" value="E_motif"/>
</dbReference>
<dbReference type="InterPro" id="IPR046960">
    <property type="entry name" value="PPR_At4g14850-like_plant"/>
</dbReference>
<dbReference type="PANTHER" id="PTHR47926">
    <property type="entry name" value="PENTATRICOPEPTIDE REPEAT-CONTAINING PROTEIN"/>
    <property type="match status" value="1"/>
</dbReference>
<dbReference type="GO" id="GO:0009451">
    <property type="term" value="P:RNA modification"/>
    <property type="evidence" value="ECO:0007669"/>
    <property type="project" value="InterPro"/>
</dbReference>
<feature type="repeat" description="PPR" evidence="3">
    <location>
        <begin position="399"/>
        <end position="433"/>
    </location>
</feature>
<evidence type="ECO:0000256" key="1">
    <source>
        <dbReference type="ARBA" id="ARBA00022737"/>
    </source>
</evidence>
<dbReference type="Proteomes" id="UP001454036">
    <property type="component" value="Unassembled WGS sequence"/>
</dbReference>
<evidence type="ECO:0000256" key="3">
    <source>
        <dbReference type="PROSITE-ProRule" id="PRU00708"/>
    </source>
</evidence>
<comment type="similarity">
    <text evidence="2">Belongs to the PPR family. PCMP-E subfamily.</text>
</comment>
<dbReference type="PROSITE" id="PS51375">
    <property type="entry name" value="PPR"/>
    <property type="match status" value="5"/>
</dbReference>
<feature type="repeat" description="PPR" evidence="3">
    <location>
        <begin position="191"/>
        <end position="225"/>
    </location>
</feature>
<gene>
    <name evidence="4" type="ORF">LIER_03652</name>
</gene>
<dbReference type="FunFam" id="1.25.40.10:FF:000196">
    <property type="entry name" value="Pentatricopeptide repeat-containing protein At4g14850"/>
    <property type="match status" value="1"/>
</dbReference>
<proteinExistence type="inferred from homology"/>
<comment type="caution">
    <text evidence="4">The sequence shown here is derived from an EMBL/GenBank/DDBJ whole genome shotgun (WGS) entry which is preliminary data.</text>
</comment>
<protein>
    <recommendedName>
        <fullName evidence="6">Pentatricopeptide repeat-containing protein</fullName>
    </recommendedName>
</protein>
<keyword evidence="5" id="KW-1185">Reference proteome</keyword>
<name>A0AAV3NVK6_LITER</name>
<dbReference type="FunFam" id="1.25.40.10:FF:000090">
    <property type="entry name" value="Pentatricopeptide repeat-containing protein, chloroplastic"/>
    <property type="match status" value="1"/>
</dbReference>
<dbReference type="Pfam" id="PF01535">
    <property type="entry name" value="PPR"/>
    <property type="match status" value="7"/>
</dbReference>
<dbReference type="PANTHER" id="PTHR47926:SF481">
    <property type="entry name" value="TETRATRICOPEPTIDE-LIKE HELICAL DOMAIN SUPERFAMILY"/>
    <property type="match status" value="1"/>
</dbReference>
<dbReference type="GO" id="GO:0003723">
    <property type="term" value="F:RNA binding"/>
    <property type="evidence" value="ECO:0007669"/>
    <property type="project" value="InterPro"/>
</dbReference>
<evidence type="ECO:0008006" key="6">
    <source>
        <dbReference type="Google" id="ProtNLM"/>
    </source>
</evidence>
<evidence type="ECO:0000313" key="4">
    <source>
        <dbReference type="EMBL" id="GAA0142841.1"/>
    </source>
</evidence>
<feature type="repeat" description="PPR" evidence="3">
    <location>
        <begin position="635"/>
        <end position="669"/>
    </location>
</feature>
<evidence type="ECO:0000313" key="5">
    <source>
        <dbReference type="Proteomes" id="UP001454036"/>
    </source>
</evidence>
<organism evidence="4 5">
    <name type="scientific">Lithospermum erythrorhizon</name>
    <name type="common">Purple gromwell</name>
    <name type="synonym">Lithospermum officinale var. erythrorhizon</name>
    <dbReference type="NCBI Taxonomy" id="34254"/>
    <lineage>
        <taxon>Eukaryota</taxon>
        <taxon>Viridiplantae</taxon>
        <taxon>Streptophyta</taxon>
        <taxon>Embryophyta</taxon>
        <taxon>Tracheophyta</taxon>
        <taxon>Spermatophyta</taxon>
        <taxon>Magnoliopsida</taxon>
        <taxon>eudicotyledons</taxon>
        <taxon>Gunneridae</taxon>
        <taxon>Pentapetalae</taxon>
        <taxon>asterids</taxon>
        <taxon>lamiids</taxon>
        <taxon>Boraginales</taxon>
        <taxon>Boraginaceae</taxon>
        <taxon>Boraginoideae</taxon>
        <taxon>Lithospermeae</taxon>
        <taxon>Lithospermum</taxon>
    </lineage>
</organism>
<feature type="repeat" description="PPR" evidence="3">
    <location>
        <begin position="535"/>
        <end position="569"/>
    </location>
</feature>
<dbReference type="FunFam" id="1.25.40.10:FF:000361">
    <property type="entry name" value="Pentatricopeptide repeat-containing protein chloroplastic"/>
    <property type="match status" value="1"/>
</dbReference>
<dbReference type="InterPro" id="IPR002885">
    <property type="entry name" value="PPR_rpt"/>
</dbReference>
<evidence type="ECO:0000256" key="2">
    <source>
        <dbReference type="ARBA" id="ARBA00061659"/>
    </source>
</evidence>
<dbReference type="EMBL" id="BAABME010000447">
    <property type="protein sequence ID" value="GAA0142841.1"/>
    <property type="molecule type" value="Genomic_DNA"/>
</dbReference>
<dbReference type="Pfam" id="PF20431">
    <property type="entry name" value="E_motif"/>
    <property type="match status" value="1"/>
</dbReference>
<dbReference type="Pfam" id="PF13041">
    <property type="entry name" value="PPR_2"/>
    <property type="match status" value="1"/>
</dbReference>
<keyword evidence="1" id="KW-0677">Repeat</keyword>
<feature type="repeat" description="PPR" evidence="3">
    <location>
        <begin position="296"/>
        <end position="330"/>
    </location>
</feature>
<dbReference type="NCBIfam" id="TIGR00756">
    <property type="entry name" value="PPR"/>
    <property type="match status" value="4"/>
</dbReference>
<sequence length="857" mass="95808">MINQALYVLVRKAEWLAGIDSNNQVFTRIFKFCASISDVKLGKSLHGLVTKLGYGSCQLVSKALLNMYAKCDTLADCQEYFGEMDCLDTVMWNIVLSGFSGSRNYDAEVMNLFYSMHISNEPKPSDVTLAIVLPVCARNGYLGVGESLHGYSLKCGLESHTLVGNALLSMYAKIGHIVCASSVFDEILVKDVVSWNAVIAGYLENKLLSDAFQLFQSMVKGPIQPNCATIASILPICDRLAETDSYKLGKQIHCYVLQRADLFSEITVMNALLSFYLRFGETKEAESLFRKMKFKDLVSWNSLIAGYVSNGKWLKAVGLFDELVNFQLIRPGSVTLISTLSACGSLLHLNLGKQIHGFVIRNRCLQEDSKVQNALISFYAKCGYTKTALQTFLSTPVRDLISWNAILDACKENQFDDEFFDLLQWMSREGIRPDSITLLTIIQFCATQARADFVKAAHAFLIRSSYSVNNGEPTLVNALMDAYAKCGLIVYASNMFKNFVAETNVETSNLILSRSMDCGLSGDAHSRFERTPYKDITTWNFMVQGYAANDLPDHALSMFQQLQCNGMKPDNMSIMNVLPVCVQMSSIDMLKQCHGYVFRSCFEDVHLNAALIDAYSKCGSLDSAYKLFQAIQEKDLVMFTAMVGGYAMHGMGIEALETYYNMLEFGLHPDNVLMTTVLFACSHAGFVEEGLEIFNSIEKVHKMKPNMEQYACLVDLLARGGRLKDAYHFVNKMPIEANATIWGALLGGCKIHDDVNMCNIVAEHLIQVQSTDIGNYVEISNMYAANARWDGVLEMRKLMRTIDPKKPPGCSWIEVDRTKMSFVAGGFNHLQNNVITRTIRALDQHVRDQPLRLTNIM</sequence>
<reference evidence="4 5" key="1">
    <citation type="submission" date="2024-01" db="EMBL/GenBank/DDBJ databases">
        <title>The complete chloroplast genome sequence of Lithospermum erythrorhizon: insights into the phylogenetic relationship among Boraginaceae species and the maternal lineages of purple gromwells.</title>
        <authorList>
            <person name="Okada T."/>
            <person name="Watanabe K."/>
        </authorList>
    </citation>
    <scope>NUCLEOTIDE SEQUENCE [LARGE SCALE GENOMIC DNA]</scope>
</reference>
<accession>A0AAV3NVK6</accession>